<evidence type="ECO:0000313" key="1">
    <source>
        <dbReference type="EMBL" id="UYU91643.1"/>
    </source>
</evidence>
<sequence length="63" mass="7367">MYVDNDHRGYLTINDIHPEDAKRLQKIIQQADKQLLSHPIEVLEKQLHSQLIELVSPIQNNKP</sequence>
<reference evidence="1" key="1">
    <citation type="submission" date="2021-06" db="EMBL/GenBank/DDBJ databases">
        <title>Interrogation of the integrated mobile genetic elements in gut-associated Bacteroides with a consensus prediction approach.</title>
        <authorList>
            <person name="Campbell D.E."/>
            <person name="Leigh J.R."/>
            <person name="Kim T."/>
            <person name="England W."/>
            <person name="Whitaker R.J."/>
            <person name="Degnan P.H."/>
        </authorList>
    </citation>
    <scope>NUCLEOTIDE SEQUENCE</scope>
    <source>
        <strain evidence="1">VPI-3443</strain>
    </source>
</reference>
<accession>A0AB38UF95</accession>
<proteinExistence type="predicted"/>
<dbReference type="RefSeq" id="WP_117578446.1">
    <property type="nucleotide sequence ID" value="NZ_CAXSTA010000009.1"/>
</dbReference>
<name>A0AB38UF95_BACT4</name>
<protein>
    <submittedName>
        <fullName evidence="1">Uncharacterized protein</fullName>
    </submittedName>
</protein>
<gene>
    <name evidence="1" type="ORF">KQP74_03115</name>
</gene>
<dbReference type="EMBL" id="CP083685">
    <property type="protein sequence ID" value="UYU91643.1"/>
    <property type="molecule type" value="Genomic_DNA"/>
</dbReference>
<evidence type="ECO:0000313" key="2">
    <source>
        <dbReference type="Proteomes" id="UP001162960"/>
    </source>
</evidence>
<dbReference type="AlphaFoldDB" id="A0AB38UF95"/>
<organism evidence="1 2">
    <name type="scientific">Bacteroides thetaiotaomicron</name>
    <dbReference type="NCBI Taxonomy" id="818"/>
    <lineage>
        <taxon>Bacteria</taxon>
        <taxon>Pseudomonadati</taxon>
        <taxon>Bacteroidota</taxon>
        <taxon>Bacteroidia</taxon>
        <taxon>Bacteroidales</taxon>
        <taxon>Bacteroidaceae</taxon>
        <taxon>Bacteroides</taxon>
    </lineage>
</organism>
<dbReference type="Proteomes" id="UP001162960">
    <property type="component" value="Chromosome"/>
</dbReference>